<dbReference type="EMBL" id="FUEG01000009">
    <property type="protein sequence ID" value="SJL08817.1"/>
    <property type="molecule type" value="Genomic_DNA"/>
</dbReference>
<name>A0A284RJD5_ARMOS</name>
<dbReference type="Proteomes" id="UP000219338">
    <property type="component" value="Unassembled WGS sequence"/>
</dbReference>
<dbReference type="AlphaFoldDB" id="A0A284RJD5"/>
<evidence type="ECO:0000313" key="2">
    <source>
        <dbReference type="Proteomes" id="UP000219338"/>
    </source>
</evidence>
<organism evidence="1 2">
    <name type="scientific">Armillaria ostoyae</name>
    <name type="common">Armillaria root rot fungus</name>
    <dbReference type="NCBI Taxonomy" id="47428"/>
    <lineage>
        <taxon>Eukaryota</taxon>
        <taxon>Fungi</taxon>
        <taxon>Dikarya</taxon>
        <taxon>Basidiomycota</taxon>
        <taxon>Agaricomycotina</taxon>
        <taxon>Agaricomycetes</taxon>
        <taxon>Agaricomycetidae</taxon>
        <taxon>Agaricales</taxon>
        <taxon>Marasmiineae</taxon>
        <taxon>Physalacriaceae</taxon>
        <taxon>Armillaria</taxon>
    </lineage>
</organism>
<gene>
    <name evidence="1" type="ORF">ARMOST_12188</name>
</gene>
<proteinExistence type="predicted"/>
<protein>
    <submittedName>
        <fullName evidence="1">Uncharacterized protein</fullName>
    </submittedName>
</protein>
<sequence length="74" mass="8343">MAALSLSSSHPPSASSLDVRRVLLQRHHSTPKTTISNQPENFRDVFIESRSEPPVLFKTERNASTELPDLVPYR</sequence>
<accession>A0A284RJD5</accession>
<keyword evidence="2" id="KW-1185">Reference proteome</keyword>
<reference evidence="2" key="1">
    <citation type="journal article" date="2017" name="Nat. Ecol. Evol.">
        <title>Genome expansion and lineage-specific genetic innovations in the forest pathogenic fungi Armillaria.</title>
        <authorList>
            <person name="Sipos G."/>
            <person name="Prasanna A.N."/>
            <person name="Walter M.C."/>
            <person name="O'Connor E."/>
            <person name="Balint B."/>
            <person name="Krizsan K."/>
            <person name="Kiss B."/>
            <person name="Hess J."/>
            <person name="Varga T."/>
            <person name="Slot J."/>
            <person name="Riley R."/>
            <person name="Boka B."/>
            <person name="Rigling D."/>
            <person name="Barry K."/>
            <person name="Lee J."/>
            <person name="Mihaltcheva S."/>
            <person name="LaButti K."/>
            <person name="Lipzen A."/>
            <person name="Waldron R."/>
            <person name="Moloney N.M."/>
            <person name="Sperisen C."/>
            <person name="Kredics L."/>
            <person name="Vagvoelgyi C."/>
            <person name="Patrignani A."/>
            <person name="Fitzpatrick D."/>
            <person name="Nagy I."/>
            <person name="Doyle S."/>
            <person name="Anderson J.B."/>
            <person name="Grigoriev I.V."/>
            <person name="Gueldener U."/>
            <person name="Muensterkoetter M."/>
            <person name="Nagy L.G."/>
        </authorList>
    </citation>
    <scope>NUCLEOTIDE SEQUENCE [LARGE SCALE GENOMIC DNA]</scope>
    <source>
        <strain evidence="2">C18/9</strain>
    </source>
</reference>
<evidence type="ECO:0000313" key="1">
    <source>
        <dbReference type="EMBL" id="SJL08817.1"/>
    </source>
</evidence>